<dbReference type="EMBL" id="JAULSX010000001">
    <property type="protein sequence ID" value="KAK3500376.1"/>
    <property type="molecule type" value="Genomic_DNA"/>
</dbReference>
<dbReference type="Gene3D" id="1.10.405.20">
    <property type="match status" value="1"/>
</dbReference>
<protein>
    <recommendedName>
        <fullName evidence="5">FAD/NAD(P)-binding domain-containing protein</fullName>
    </recommendedName>
</protein>
<name>A0AAJ0IHN8_9PEZI</name>
<accession>A0AAJ0IHN8</accession>
<feature type="compositionally biased region" description="Low complexity" evidence="1">
    <location>
        <begin position="292"/>
        <end position="312"/>
    </location>
</feature>
<evidence type="ECO:0000313" key="3">
    <source>
        <dbReference type="EMBL" id="KAK3500376.1"/>
    </source>
</evidence>
<dbReference type="AlphaFoldDB" id="A0AAJ0IHN8"/>
<dbReference type="RefSeq" id="XP_062698009.1">
    <property type="nucleotide sequence ID" value="XM_062835728.1"/>
</dbReference>
<proteinExistence type="predicted"/>
<sequence length="524" mass="57370">MTLKGLYNVYLVLASFSSVHAATVNSTKVIEKDVIIIGGGAAGSHAAFRLQHDYNKSIVLIEKESILGGHVDTYIDTSTTPPTPREYGVQVYFPYLDGLDFISRFNLTLLPGLGPRGSTTARNIDFSTGLELPSNYTGPDPSSITSAIIRFHNLMVSQGWDKMTEPGFWNLPPGPQIPEDLLLPIGEFAKKWNVTEALPRMYESTGGGPASRHRNFTDLLTLTFLQSFSPAWMKVLYGQVGMYHIQGGNQLLYNAIHARLGAENVLLNSLVSSVRRPAENADDKRDIEVTITTTSPSTSPSPSDSSSTNKATITSTTTIIRARKLLLAIPPTRENLAPFDLDSLESNLFSRAKYGRYGTAIVSSPVLPRGYELHNTPILAAIDPNKPFINEPHVLEFASYGNDSKLFSIGTSGSGLGYGEFDEREATKVAQESLERMVDAGTVKVPDGKQPGGDQKLKVVEYSDHGPGGFGVSAEEMKGGWMEKMYGLQGKRGTWYTGNAIAIDFSTQLWKMNDEVLRRMLDSW</sequence>
<reference evidence="3 4" key="1">
    <citation type="journal article" date="2023" name="Mol. Phylogenet. Evol.">
        <title>Genome-scale phylogeny and comparative genomics of the fungal order Sordariales.</title>
        <authorList>
            <person name="Hensen N."/>
            <person name="Bonometti L."/>
            <person name="Westerberg I."/>
            <person name="Brannstrom I.O."/>
            <person name="Guillou S."/>
            <person name="Cros-Aarteil S."/>
            <person name="Calhoun S."/>
            <person name="Haridas S."/>
            <person name="Kuo A."/>
            <person name="Mondo S."/>
            <person name="Pangilinan J."/>
            <person name="Riley R."/>
            <person name="LaButti K."/>
            <person name="Andreopoulos B."/>
            <person name="Lipzen A."/>
            <person name="Chen C."/>
            <person name="Yan M."/>
            <person name="Daum C."/>
            <person name="Ng V."/>
            <person name="Clum A."/>
            <person name="Steindorff A."/>
            <person name="Ohm R.A."/>
            <person name="Martin F."/>
            <person name="Silar P."/>
            <person name="Natvig D.O."/>
            <person name="Lalanne C."/>
            <person name="Gautier V."/>
            <person name="Ament-Velasquez S.L."/>
            <person name="Kruys A."/>
            <person name="Hutchinson M.I."/>
            <person name="Powell A.J."/>
            <person name="Barry K."/>
            <person name="Miller A.N."/>
            <person name="Grigoriev I.V."/>
            <person name="Debuchy R."/>
            <person name="Gladieux P."/>
            <person name="Hiltunen Thoren M."/>
            <person name="Johannesson H."/>
        </authorList>
    </citation>
    <scope>NUCLEOTIDE SEQUENCE [LARGE SCALE GENOMIC DNA]</scope>
    <source>
        <strain evidence="3 4">FGSC 10403</strain>
    </source>
</reference>
<keyword evidence="4" id="KW-1185">Reference proteome</keyword>
<feature type="compositionally biased region" description="Basic and acidic residues" evidence="1">
    <location>
        <begin position="277"/>
        <end position="288"/>
    </location>
</feature>
<dbReference type="Proteomes" id="UP001285908">
    <property type="component" value="Unassembled WGS sequence"/>
</dbReference>
<feature type="region of interest" description="Disordered" evidence="1">
    <location>
        <begin position="277"/>
        <end position="312"/>
    </location>
</feature>
<gene>
    <name evidence="3" type="ORF">B0T23DRAFT_331411</name>
</gene>
<dbReference type="GeneID" id="87873350"/>
<dbReference type="InterPro" id="IPR036188">
    <property type="entry name" value="FAD/NAD-bd_sf"/>
</dbReference>
<evidence type="ECO:0000313" key="4">
    <source>
        <dbReference type="Proteomes" id="UP001285908"/>
    </source>
</evidence>
<feature type="signal peptide" evidence="2">
    <location>
        <begin position="1"/>
        <end position="21"/>
    </location>
</feature>
<evidence type="ECO:0000256" key="2">
    <source>
        <dbReference type="SAM" id="SignalP"/>
    </source>
</evidence>
<organism evidence="3 4">
    <name type="scientific">Neurospora hispaniola</name>
    <dbReference type="NCBI Taxonomy" id="588809"/>
    <lineage>
        <taxon>Eukaryota</taxon>
        <taxon>Fungi</taxon>
        <taxon>Dikarya</taxon>
        <taxon>Ascomycota</taxon>
        <taxon>Pezizomycotina</taxon>
        <taxon>Sordariomycetes</taxon>
        <taxon>Sordariomycetidae</taxon>
        <taxon>Sordariales</taxon>
        <taxon>Sordariaceae</taxon>
        <taxon>Neurospora</taxon>
    </lineage>
</organism>
<keyword evidence="2" id="KW-0732">Signal</keyword>
<dbReference type="SUPFAM" id="SSF51905">
    <property type="entry name" value="FAD/NAD(P)-binding domain"/>
    <property type="match status" value="1"/>
</dbReference>
<dbReference type="Gene3D" id="3.50.50.60">
    <property type="entry name" value="FAD/NAD(P)-binding domain"/>
    <property type="match status" value="1"/>
</dbReference>
<dbReference type="Gene3D" id="3.30.70.1990">
    <property type="match status" value="1"/>
</dbReference>
<evidence type="ECO:0000256" key="1">
    <source>
        <dbReference type="SAM" id="MobiDB-lite"/>
    </source>
</evidence>
<feature type="chain" id="PRO_5042518477" description="FAD/NAD(P)-binding domain-containing protein" evidence="2">
    <location>
        <begin position="22"/>
        <end position="524"/>
    </location>
</feature>
<comment type="caution">
    <text evidence="3">The sequence shown here is derived from an EMBL/GenBank/DDBJ whole genome shotgun (WGS) entry which is preliminary data.</text>
</comment>
<dbReference type="Pfam" id="PF13450">
    <property type="entry name" value="NAD_binding_8"/>
    <property type="match status" value="1"/>
</dbReference>
<evidence type="ECO:0008006" key="5">
    <source>
        <dbReference type="Google" id="ProtNLM"/>
    </source>
</evidence>